<evidence type="ECO:0000256" key="11">
    <source>
        <dbReference type="ARBA" id="ARBA00049091"/>
    </source>
</evidence>
<keyword evidence="14" id="KW-1185">Reference proteome</keyword>
<dbReference type="InterPro" id="IPR000866">
    <property type="entry name" value="AhpC/TSA"/>
</dbReference>
<keyword evidence="5" id="KW-0560">Oxidoreductase</keyword>
<dbReference type="GO" id="GO:0005737">
    <property type="term" value="C:cytoplasm"/>
    <property type="evidence" value="ECO:0007669"/>
    <property type="project" value="TreeGrafter"/>
</dbReference>
<dbReference type="EC" id="1.11.1.24" evidence="2"/>
<dbReference type="RefSeq" id="WP_068846003.1">
    <property type="nucleotide sequence ID" value="NZ_LYDR01000033.1"/>
</dbReference>
<dbReference type="SUPFAM" id="SSF52833">
    <property type="entry name" value="Thioredoxin-like"/>
    <property type="match status" value="1"/>
</dbReference>
<comment type="similarity">
    <text evidence="9">Belongs to the peroxiredoxin family. BCP/PrxQ subfamily.</text>
</comment>
<dbReference type="GO" id="GO:0045454">
    <property type="term" value="P:cell redox homeostasis"/>
    <property type="evidence" value="ECO:0007669"/>
    <property type="project" value="TreeGrafter"/>
</dbReference>
<dbReference type="PROSITE" id="PS51352">
    <property type="entry name" value="THIOREDOXIN_2"/>
    <property type="match status" value="1"/>
</dbReference>
<proteinExistence type="inferred from homology"/>
<feature type="domain" description="Thioredoxin" evidence="12">
    <location>
        <begin position="39"/>
        <end position="199"/>
    </location>
</feature>
<name>A0A1C3EQJ6_9PLAN</name>
<gene>
    <name evidence="13" type="ORF">A6X21_17085</name>
</gene>
<dbReference type="Proteomes" id="UP000094828">
    <property type="component" value="Unassembled WGS sequence"/>
</dbReference>
<dbReference type="InterPro" id="IPR036249">
    <property type="entry name" value="Thioredoxin-like_sf"/>
</dbReference>
<evidence type="ECO:0000256" key="10">
    <source>
        <dbReference type="ARBA" id="ARBA00042639"/>
    </source>
</evidence>
<dbReference type="GO" id="GO:0034599">
    <property type="term" value="P:cellular response to oxidative stress"/>
    <property type="evidence" value="ECO:0007669"/>
    <property type="project" value="TreeGrafter"/>
</dbReference>
<evidence type="ECO:0000256" key="5">
    <source>
        <dbReference type="ARBA" id="ARBA00023002"/>
    </source>
</evidence>
<organism evidence="13 14">
    <name type="scientific">Planctopirus hydrillae</name>
    <dbReference type="NCBI Taxonomy" id="1841610"/>
    <lineage>
        <taxon>Bacteria</taxon>
        <taxon>Pseudomonadati</taxon>
        <taxon>Planctomycetota</taxon>
        <taxon>Planctomycetia</taxon>
        <taxon>Planctomycetales</taxon>
        <taxon>Planctomycetaceae</taxon>
        <taxon>Planctopirus</taxon>
    </lineage>
</organism>
<evidence type="ECO:0000256" key="8">
    <source>
        <dbReference type="ARBA" id="ARBA00032824"/>
    </source>
</evidence>
<evidence type="ECO:0000256" key="6">
    <source>
        <dbReference type="ARBA" id="ARBA00023157"/>
    </source>
</evidence>
<dbReference type="GO" id="GO:0008379">
    <property type="term" value="F:thioredoxin peroxidase activity"/>
    <property type="evidence" value="ECO:0007669"/>
    <property type="project" value="TreeGrafter"/>
</dbReference>
<accession>A0A1C3EQJ6</accession>
<sequence>MLKAVIANFRQRLRYEWLVPMLLVAMSGLWFSVATAAPPKSGEVAPDFELANVDGGTTKLSTIAERGPVVLIVLRGFPGYQCPLCNVQVNDFLKSQEKFQAAGARVVFVYPGAGSGLVQKAKQFRGERVIPEHFTLLVDPDYQFTKQYGLRWNAPNETAYPATFVLNSDRKIAFSKVSDSHGGRTTAKEVLEQLAKNQQQGSK</sequence>
<reference evidence="13 14" key="1">
    <citation type="submission" date="2016-05" db="EMBL/GenBank/DDBJ databases">
        <title>Genomic and physiological characterization of Planctopirus sp. isolated from fresh water lake.</title>
        <authorList>
            <person name="Subhash Y."/>
            <person name="Ramana C."/>
        </authorList>
    </citation>
    <scope>NUCLEOTIDE SEQUENCE [LARGE SCALE GENOMIC DNA]</scope>
    <source>
        <strain evidence="13 14">JC280</strain>
    </source>
</reference>
<evidence type="ECO:0000256" key="7">
    <source>
        <dbReference type="ARBA" id="ARBA00023284"/>
    </source>
</evidence>
<evidence type="ECO:0000313" key="14">
    <source>
        <dbReference type="Proteomes" id="UP000094828"/>
    </source>
</evidence>
<dbReference type="InterPro" id="IPR013766">
    <property type="entry name" value="Thioredoxin_domain"/>
</dbReference>
<evidence type="ECO:0000256" key="3">
    <source>
        <dbReference type="ARBA" id="ARBA00022559"/>
    </source>
</evidence>
<evidence type="ECO:0000256" key="1">
    <source>
        <dbReference type="ARBA" id="ARBA00003330"/>
    </source>
</evidence>
<evidence type="ECO:0000313" key="13">
    <source>
        <dbReference type="EMBL" id="ODA35517.1"/>
    </source>
</evidence>
<dbReference type="STRING" id="1841610.A6X21_17085"/>
<dbReference type="PANTHER" id="PTHR42801">
    <property type="entry name" value="THIOREDOXIN-DEPENDENT PEROXIDE REDUCTASE"/>
    <property type="match status" value="1"/>
</dbReference>
<dbReference type="EMBL" id="LYDR01000033">
    <property type="protein sequence ID" value="ODA35517.1"/>
    <property type="molecule type" value="Genomic_DNA"/>
</dbReference>
<evidence type="ECO:0000256" key="4">
    <source>
        <dbReference type="ARBA" id="ARBA00022862"/>
    </source>
</evidence>
<dbReference type="AlphaFoldDB" id="A0A1C3EQJ6"/>
<comment type="catalytic activity">
    <reaction evidence="11">
        <text>a hydroperoxide + [thioredoxin]-dithiol = an alcohol + [thioredoxin]-disulfide + H2O</text>
        <dbReference type="Rhea" id="RHEA:62620"/>
        <dbReference type="Rhea" id="RHEA-COMP:10698"/>
        <dbReference type="Rhea" id="RHEA-COMP:10700"/>
        <dbReference type="ChEBI" id="CHEBI:15377"/>
        <dbReference type="ChEBI" id="CHEBI:29950"/>
        <dbReference type="ChEBI" id="CHEBI:30879"/>
        <dbReference type="ChEBI" id="CHEBI:35924"/>
        <dbReference type="ChEBI" id="CHEBI:50058"/>
        <dbReference type="EC" id="1.11.1.24"/>
    </reaction>
</comment>
<keyword evidence="4" id="KW-0049">Antioxidant</keyword>
<comment type="caution">
    <text evidence="13">The sequence shown here is derived from an EMBL/GenBank/DDBJ whole genome shotgun (WGS) entry which is preliminary data.</text>
</comment>
<evidence type="ECO:0000256" key="9">
    <source>
        <dbReference type="ARBA" id="ARBA00038489"/>
    </source>
</evidence>
<keyword evidence="7" id="KW-0676">Redox-active center</keyword>
<keyword evidence="6" id="KW-1015">Disulfide bond</keyword>
<evidence type="ECO:0000259" key="12">
    <source>
        <dbReference type="PROSITE" id="PS51352"/>
    </source>
</evidence>
<dbReference type="PANTHER" id="PTHR42801:SF4">
    <property type="entry name" value="AHPC_TSA FAMILY PROTEIN"/>
    <property type="match status" value="1"/>
</dbReference>
<dbReference type="OrthoDB" id="279898at2"/>
<dbReference type="Pfam" id="PF00578">
    <property type="entry name" value="AhpC-TSA"/>
    <property type="match status" value="1"/>
</dbReference>
<protein>
    <recommendedName>
        <fullName evidence="2">thioredoxin-dependent peroxiredoxin</fullName>
        <ecNumber evidence="2">1.11.1.24</ecNumber>
    </recommendedName>
    <alternativeName>
        <fullName evidence="8">Thioredoxin peroxidase</fullName>
    </alternativeName>
    <alternativeName>
        <fullName evidence="10">Thioredoxin-dependent peroxiredoxin Bcp</fullName>
    </alternativeName>
</protein>
<evidence type="ECO:0000256" key="2">
    <source>
        <dbReference type="ARBA" id="ARBA00013017"/>
    </source>
</evidence>
<keyword evidence="3" id="KW-0575">Peroxidase</keyword>
<dbReference type="Gene3D" id="3.40.30.10">
    <property type="entry name" value="Glutaredoxin"/>
    <property type="match status" value="1"/>
</dbReference>
<dbReference type="InterPro" id="IPR050924">
    <property type="entry name" value="Peroxiredoxin_BCP/PrxQ"/>
</dbReference>
<comment type="function">
    <text evidence="1">Thiol-specific peroxidase that catalyzes the reduction of hydrogen peroxide and organic hydroperoxides to water and alcohols, respectively. Plays a role in cell protection against oxidative stress by detoxifying peroxides and as sensor of hydrogen peroxide-mediated signaling events.</text>
</comment>